<dbReference type="EMBL" id="LRQB01000020">
    <property type="protein sequence ID" value="KXA22235.1"/>
    <property type="molecule type" value="Genomic_DNA"/>
</dbReference>
<dbReference type="RefSeq" id="WP_081091153.1">
    <property type="nucleotide sequence ID" value="NZ_KQ956843.1"/>
</dbReference>
<dbReference type="Pfam" id="PF09479">
    <property type="entry name" value="Flg_new"/>
    <property type="match status" value="2"/>
</dbReference>
<feature type="compositionally biased region" description="Basic and acidic residues" evidence="2">
    <location>
        <begin position="3214"/>
        <end position="3223"/>
    </location>
</feature>
<dbReference type="GO" id="GO:0030313">
    <property type="term" value="C:cell envelope"/>
    <property type="evidence" value="ECO:0007669"/>
    <property type="project" value="UniProtKB-SubCell"/>
</dbReference>
<proteinExistence type="predicted"/>
<feature type="compositionally biased region" description="Low complexity" evidence="2">
    <location>
        <begin position="193"/>
        <end position="216"/>
    </location>
</feature>
<feature type="compositionally biased region" description="Low complexity" evidence="2">
    <location>
        <begin position="335"/>
        <end position="415"/>
    </location>
</feature>
<dbReference type="PRINTS" id="PR01217">
    <property type="entry name" value="PRICHEXTENSN"/>
</dbReference>
<comment type="subcellular location">
    <subcellularLocation>
        <location evidence="1">Cell envelope</location>
    </subcellularLocation>
</comment>
<feature type="compositionally biased region" description="Basic and acidic residues" evidence="2">
    <location>
        <begin position="1481"/>
        <end position="1495"/>
    </location>
</feature>
<feature type="compositionally biased region" description="Polar residues" evidence="2">
    <location>
        <begin position="416"/>
        <end position="431"/>
    </location>
</feature>
<feature type="region of interest" description="Disordered" evidence="2">
    <location>
        <begin position="3103"/>
        <end position="3239"/>
    </location>
</feature>
<comment type="caution">
    <text evidence="3">The sequence shown here is derived from an EMBL/GenBank/DDBJ whole genome shotgun (WGS) entry which is preliminary data.</text>
</comment>
<feature type="compositionally biased region" description="Polar residues" evidence="2">
    <location>
        <begin position="247"/>
        <end position="315"/>
    </location>
</feature>
<dbReference type="Gene3D" id="2.60.40.4270">
    <property type="entry name" value="Listeria-Bacteroides repeat domain"/>
    <property type="match status" value="2"/>
</dbReference>
<protein>
    <submittedName>
        <fullName evidence="3">Repeat protein</fullName>
    </submittedName>
</protein>
<dbReference type="InterPro" id="IPR042229">
    <property type="entry name" value="Listeria/Bacterioides_rpt_sf"/>
</dbReference>
<feature type="region of interest" description="Disordered" evidence="2">
    <location>
        <begin position="613"/>
        <end position="643"/>
    </location>
</feature>
<organism evidence="3 4">
    <name type="scientific">Gardnerella vaginalis</name>
    <dbReference type="NCBI Taxonomy" id="2702"/>
    <lineage>
        <taxon>Bacteria</taxon>
        <taxon>Bacillati</taxon>
        <taxon>Actinomycetota</taxon>
        <taxon>Actinomycetes</taxon>
        <taxon>Bifidobacteriales</taxon>
        <taxon>Bifidobacteriaceae</taxon>
        <taxon>Gardnerella</taxon>
    </lineage>
</organism>
<feature type="compositionally biased region" description="Polar residues" evidence="2">
    <location>
        <begin position="325"/>
        <end position="334"/>
    </location>
</feature>
<feature type="compositionally biased region" description="Pro residues" evidence="2">
    <location>
        <begin position="3108"/>
        <end position="3202"/>
    </location>
</feature>
<dbReference type="InterPro" id="IPR013378">
    <property type="entry name" value="InlB-like_B-rpt"/>
</dbReference>
<feature type="compositionally biased region" description="Polar residues" evidence="2">
    <location>
        <begin position="171"/>
        <end position="181"/>
    </location>
</feature>
<accession>A0A133P147</accession>
<feature type="region of interest" description="Disordered" evidence="2">
    <location>
        <begin position="1472"/>
        <end position="1495"/>
    </location>
</feature>
<dbReference type="PANTHER" id="PTHR13361:SF1">
    <property type="entry name" value="WW DOMAIN-BINDING PROTEIN 11"/>
    <property type="match status" value="1"/>
</dbReference>
<feature type="region of interest" description="Disordered" evidence="2">
    <location>
        <begin position="1231"/>
        <end position="1259"/>
    </location>
</feature>
<reference evidence="3 4" key="1">
    <citation type="submission" date="2016-01" db="EMBL/GenBank/DDBJ databases">
        <authorList>
            <person name="Oliw E.H."/>
        </authorList>
    </citation>
    <scope>NUCLEOTIDE SEQUENCE [LARGE SCALE GENOMIC DNA]</scope>
    <source>
        <strain evidence="3 4">PSS_7772B</strain>
    </source>
</reference>
<dbReference type="OrthoDB" id="904022at2"/>
<feature type="compositionally biased region" description="Basic and acidic residues" evidence="2">
    <location>
        <begin position="110"/>
        <end position="122"/>
    </location>
</feature>
<feature type="compositionally biased region" description="Polar residues" evidence="2">
    <location>
        <begin position="473"/>
        <end position="498"/>
    </location>
</feature>
<evidence type="ECO:0000313" key="3">
    <source>
        <dbReference type="EMBL" id="KXA22235.1"/>
    </source>
</evidence>
<feature type="compositionally biased region" description="Low complexity" evidence="2">
    <location>
        <begin position="438"/>
        <end position="472"/>
    </location>
</feature>
<evidence type="ECO:0000313" key="4">
    <source>
        <dbReference type="Proteomes" id="UP000070687"/>
    </source>
</evidence>
<dbReference type="Proteomes" id="UP000070687">
    <property type="component" value="Unassembled WGS sequence"/>
</dbReference>
<dbReference type="PATRIC" id="fig|2702.100.peg.367"/>
<dbReference type="PANTHER" id="PTHR13361">
    <property type="entry name" value="WW DOMAIN-BINDING PROTEIN 11"/>
    <property type="match status" value="1"/>
</dbReference>
<evidence type="ECO:0000256" key="1">
    <source>
        <dbReference type="ARBA" id="ARBA00004196"/>
    </source>
</evidence>
<gene>
    <name evidence="3" type="ORF">HMPREF3208_00383</name>
</gene>
<feature type="compositionally biased region" description="Low complexity" evidence="2">
    <location>
        <begin position="620"/>
        <end position="641"/>
    </location>
</feature>
<feature type="region of interest" description="Disordered" evidence="2">
    <location>
        <begin position="110"/>
        <end position="504"/>
    </location>
</feature>
<sequence>MVDRSELHSEMPKKTLRKARAVKRSRALRTGVAGVAVASTLAMMLPSVVASALQPTQKDIIDASHMTQNMGKGKPDPDELNMQRWGASVLHKSVQTQKWAELARREAELQKQREAEKAREVQDSQQAQESTKDDETKKIGEVKQSPEGHSFGGNLGASSQASVSHPHETLVSKNSVGSAVKNSAAIKKSSVDATVSANSAGAAVSAPAPVQQAQPAVKPESKPAVQPAAKESTPTAKPADVKPTAKPESTTTPQPTDVNPADTSAVKQPAQPKTSQPANAQSGNAESSKPASEQNTNAQPSSTHAENANTVSAANTPKVRKVRSAENNGGDNSGSSVPSAENVPASSANNASTSPTVTPAANTVTPSSPATPASAGSNAGAGNTASTSADTTAQGNTQGQGSQGSAQGSDQGSQTNAQGSQSSAEGATTGATGEDKNATPSDPGSTSSPTSTPATGTQNAGTPNAGATNAATDPNSQVIKPNEQHPTADNQTTANEQVQTDKKPKATYNLKIRYTINGAANKQLVQPYELTIDKDGFDKLGKGGKYEYIELPKAAGYRPSVYHSGDYQYYVKKGEGNNSKFVIDDGTDADAIRYLRLSKKLITDYAVKERSAVGGNNGAQAPQTSSSQTTTNPQSSSSTQPKAEDGIQYYGELNINYAPKTAKYYVRHLVQNLKDKDKFDEAPNIGKPIVVEHKIKGKDGKVTTTKELIHVTEITGTVGSNVTAVSTYIPGYEPEHNLISSPLSDSEDEKDKLVLNLRYYRKAYEVTYDSAGGTDVTAQKVYYGQKVPEVPEPTYRGHTFMGWQIVEPGESANRSSASNRSVTNEAANYTMPDHNVQFRAIWSANEATSYRVNVWVQKADLVDKEHPDSLANYDFVGLVERKNVQTDSEVALDKMNDAGVVDDASKLNGADETDYVKNPELGLTKEELQGKDSKHETGLIAKFNWMNDTHVTNLEGYDTTNPGAESNYLKDSSGNYVTGPIDAKTPNWDNRVYKDIFTRYFHVNKDLTKKLNNEQHDFVPGRPDLGKRSKAKLCANDLNNTLNLVYDRNTYELIFAKPAGVDNGDNAAIKRKDENGKTTIYCYAGGGGCSDKYVGKDKDEHGTEINHKGYRVNVRYGQKLTDIWPDVNELYFSEEGKGSLGWQLGFAGVVKYRDTPPYRFTKEEFADPRWRAAFKKNPKDKVIPKISDDPEHNPQVTHELKDNQRLLTADSSDQSQPIQVIIRKQSIASAKKHKKGDTISEDDYELSTDSYSKDDTPSGDYDYPAPSIAGFNPAGGYDTARVGKALDSDDFEGKLEEWYNESHDHGDWDDLSEDEQKAFAKKYHLAFRKYRGVPVDEQEGYTGDATEFDDNKPLEFRYDRQKYAVQFYNADGKAIKDGSVAATEELPFEYSLTKRGKKDLTGEDKELYGNDTSYDASVTKDDADDTSKQFDGKYTFTLNGTKYSIERPDYLPEDYVFKGWAVDQAGIHLINGKINDNSEGTEDKNKTGSKDKGKAKDITVPVNGIKLYAAWGKPEGIKHTVTLNYNMPETDEKGKEKFGTNVVTKKQFDHYYVIKENKDIKVPTRKGYDFYGWEIKKNGTTLPYAFGNKVVEDITLNAVWVEDTRYNGTFKHIFLKPGYTFIDYKNATDKSAKAAMVDHVSTQTVSGLREHLRYNAEAVYSDETHFPDKHFTSFEASKDEDQNTGEFIYQTYNTRKYKVKYIDQNGNELLPESEVSSVNRKYDVAFYKPIEGFMPETTRDSFTYKTDEDGKQDVNNIPEITFRYKDVRVLKRKNDAQARPDHYTRYVFKVADGQGSMGSVVDWQGNNVADGSALVYDAIKGTKAYQMPLPTVKAKPGFEFAGWTSQIGSYGSGSTKLEYATGVDRLPIRSEEQNSPEVIYTANFKLKAPVAAAPQVLTPLEKISTESGESAKKLITNATEYPEGATFSFADGATFDSTPGLHKIKVQVALNGNTAKAEVLYRVLPDLVYESDWEKFKTSDYGSKHATEYAPITFTGSNDEGTIIGHDTTGTTPSTGGTTTLTAYVYKGKDVRIRVPQAFGEDHSENNYHYVFKGWTTKVVKPTAANPNPEQKFDINSSDRYTDANLQNGVTYHAVYKKIDYFSNSSDGGEVPKDAVVAIFKPAPGRLWKDGTSGPKVFYVKKGTDISRIPYSSSDPTNALEKLKASLTNATGTWNRSSMLNDGKKLVEIKNVAKTDDEWKDGWKVNESFQEFVADQKDWTEPDVQTDYLVAVQDKRDTLPKLDEYLTNLAALKAEAETKGDIKDVTIEYDLPKGKKPEDFEKKMLSKPSLYTVPLKITVNYKDGEEPKKYKRVARLKVLYQLMYPSSLAKEDSKHPEAQTGANAERNKVLDPKYYVQVKFENAQIDGKSPNGKGEFAQGSRELYYAYKQSASGVRAPQVIGKDYDAQGYHYEFQGWEKQTATTPVANSTNTPNITNGTNTAAPVVPFVTLFAAAAPTPTTVPTQPQIKLYSSAEIAGMKFDENTTFVARYKLMPNVIDASEDDKIPDGYVATIFLPEIGHRWNNGEHKPKLLYIRHGKDIKDNIKFAQKVASDTGKLLSGFVKWRMYDAKGNESNVNWKHAWDIATPRILVAEQTGISDIKIPETVIGVGDAIPNLNKLVHNTDPNVNVSINHVDGQGEKPEDTDNTQGVKDYNTYVYKPGTATVTVDVTRPTDEVDSKTKERKTITTQIQVRVHVLPNVIADNDLPAKGTAEAKFVEKNYSKVTYVAGSGGEMKSPVFTYWVRKGVKDVHMPVPDVLADKGYVFKDWTSSTTEIPAAPADKRKATEEEREALARMAIMSGKTFVANVIRRSHASTLAALQHLLEEAQKVKNDPIATDFERESIARYAEGDNKPWVAKLIRNSRHSTVEALNNLLKIANVNGEREILALMAEHESKFWVASIIRKSHKSSIESLKVLLKNAGVDPDKPHDYSVDMSGIIDAQREVFAELADDANKPFIAKIIRSSKKSSLEALKQILRNAGINPEISLPKPKPTRETTITANFKQMKPMKFTFGGSTREFTQTKFKLTDNNDAPNNQLAAGSGNVMNNITASCSGSQCTMAGIPTITDWKQGESARVVPFVFSTTDNYGRRAEITVNMTVVREEKKPVPPTPVPPTPQPEPVPPTPVPPEPVPPTPVPPTPTPVPPTPVPPTPEPVPPTPEPQPVPPTPVPPTPVPPEPVPPTPVPPTPVPPAPVPPTPEPEYPTAIAMPEPLLHVDAERQEEPAQPAPSLAKTGSDESTAALWSATLSVLGFAVGKAGRRRKRKNNES</sequence>
<feature type="compositionally biased region" description="Basic and acidic residues" evidence="2">
    <location>
        <begin position="130"/>
        <end position="146"/>
    </location>
</feature>
<evidence type="ECO:0000256" key="2">
    <source>
        <dbReference type="SAM" id="MobiDB-lite"/>
    </source>
</evidence>
<name>A0A133P147_GARVA</name>